<gene>
    <name evidence="4" type="ORF">MARPO_0133s0016</name>
</gene>
<feature type="compositionally biased region" description="Basic and acidic residues" evidence="1">
    <location>
        <begin position="456"/>
        <end position="467"/>
    </location>
</feature>
<dbReference type="InterPro" id="IPR012337">
    <property type="entry name" value="RNaseH-like_sf"/>
</dbReference>
<dbReference type="Pfam" id="PF01927">
    <property type="entry name" value="Mut7-C"/>
    <property type="match status" value="1"/>
</dbReference>
<sequence>MAATTAEAVGADRDRHDGKFWKVPLPPRHIHFVSSADSEELHLLFWALRNATVVAMDAEWKPVYNKSANAGSPRVSILQIACRLTDEVFERQLKADKGEKASNSRVDQERRDRNLASASSPSLSRSPVENGAAGTGSCDSVVLRGGPREQAGNGSSHVRKSKSGEGDSFSYLRGRRIFLERIAYGVERPRPEVIFILDLLAVPASAFGKVLKDVMVDPTVLKLGFGFKQDLINLRSTFPGPDSHCCFDKVDPYLDVGKLHRHLHENSSSFMHRGKKIVVGGDGLASIAEAVLGLPLSKDMQCSNWEQRPLSEQQYDYAAADAYCLIAIFDALQVKASDSWFSPIEPEDDEVAEESQSKVGVAELLCPPGALIVNSHGGSASICQPKRGNAASMVEAALLSSSRNEPGGYKKSGPFPGESKILNIEKLTKRFGEKLIITGRESSSSKRVRRKSRSCRAREHGKGKDLQDEADVQWVGPPPWDRSIGGDGVPKFLCDAMVEGLARQLRCVGIDAASPNSRKCEPRELVDIAEKEGRILLTRDAKLLRRRLVPASLAYRVRRQGKWDQLAEVIEIFKLSISEEQLLTRCTKCNGDFIPKALTGEEAVAQAPWSQVIPACALSNVDEFWQCAVCKHVYWQGYQFTRAYKQFAAVCQTDSSVAQE</sequence>
<dbReference type="Pfam" id="PF01612">
    <property type="entry name" value="DNA_pol_A_exo1"/>
    <property type="match status" value="1"/>
</dbReference>
<evidence type="ECO:0000259" key="2">
    <source>
        <dbReference type="Pfam" id="PF01612"/>
    </source>
</evidence>
<dbReference type="Gramene" id="Mp5g03730.1">
    <property type="protein sequence ID" value="Mp5g03730.1.cds"/>
    <property type="gene ID" value="Mp5g03730"/>
</dbReference>
<accession>A0A2R6W7N9</accession>
<dbReference type="Gene3D" id="3.30.420.10">
    <property type="entry name" value="Ribonuclease H-like superfamily/Ribonuclease H"/>
    <property type="match status" value="2"/>
</dbReference>
<dbReference type="GO" id="GO:0008408">
    <property type="term" value="F:3'-5' exonuclease activity"/>
    <property type="evidence" value="ECO:0007669"/>
    <property type="project" value="InterPro"/>
</dbReference>
<reference evidence="5" key="1">
    <citation type="journal article" date="2017" name="Cell">
        <title>Insights into land plant evolution garnered from the Marchantia polymorpha genome.</title>
        <authorList>
            <person name="Bowman J.L."/>
            <person name="Kohchi T."/>
            <person name="Yamato K.T."/>
            <person name="Jenkins J."/>
            <person name="Shu S."/>
            <person name="Ishizaki K."/>
            <person name="Yamaoka S."/>
            <person name="Nishihama R."/>
            <person name="Nakamura Y."/>
            <person name="Berger F."/>
            <person name="Adam C."/>
            <person name="Aki S.S."/>
            <person name="Althoff F."/>
            <person name="Araki T."/>
            <person name="Arteaga-Vazquez M.A."/>
            <person name="Balasubrmanian S."/>
            <person name="Barry K."/>
            <person name="Bauer D."/>
            <person name="Boehm C.R."/>
            <person name="Briginshaw L."/>
            <person name="Caballero-Perez J."/>
            <person name="Catarino B."/>
            <person name="Chen F."/>
            <person name="Chiyoda S."/>
            <person name="Chovatia M."/>
            <person name="Davies K.M."/>
            <person name="Delmans M."/>
            <person name="Demura T."/>
            <person name="Dierschke T."/>
            <person name="Dolan L."/>
            <person name="Dorantes-Acosta A.E."/>
            <person name="Eklund D.M."/>
            <person name="Florent S.N."/>
            <person name="Flores-Sandoval E."/>
            <person name="Fujiyama A."/>
            <person name="Fukuzawa H."/>
            <person name="Galik B."/>
            <person name="Grimanelli D."/>
            <person name="Grimwood J."/>
            <person name="Grossniklaus U."/>
            <person name="Hamada T."/>
            <person name="Haseloff J."/>
            <person name="Hetherington A.J."/>
            <person name="Higo A."/>
            <person name="Hirakawa Y."/>
            <person name="Hundley H.N."/>
            <person name="Ikeda Y."/>
            <person name="Inoue K."/>
            <person name="Inoue S.I."/>
            <person name="Ishida S."/>
            <person name="Jia Q."/>
            <person name="Kakita M."/>
            <person name="Kanazawa T."/>
            <person name="Kawai Y."/>
            <person name="Kawashima T."/>
            <person name="Kennedy M."/>
            <person name="Kinose K."/>
            <person name="Kinoshita T."/>
            <person name="Kohara Y."/>
            <person name="Koide E."/>
            <person name="Komatsu K."/>
            <person name="Kopischke S."/>
            <person name="Kubo M."/>
            <person name="Kyozuka J."/>
            <person name="Lagercrantz U."/>
            <person name="Lin S.S."/>
            <person name="Lindquist E."/>
            <person name="Lipzen A.M."/>
            <person name="Lu C.W."/>
            <person name="De Luna E."/>
            <person name="Martienssen R.A."/>
            <person name="Minamino N."/>
            <person name="Mizutani M."/>
            <person name="Mizutani M."/>
            <person name="Mochizuki N."/>
            <person name="Monte I."/>
            <person name="Mosher R."/>
            <person name="Nagasaki H."/>
            <person name="Nakagami H."/>
            <person name="Naramoto S."/>
            <person name="Nishitani K."/>
            <person name="Ohtani M."/>
            <person name="Okamoto T."/>
            <person name="Okumura M."/>
            <person name="Phillips J."/>
            <person name="Pollak B."/>
            <person name="Reinders A."/>
            <person name="Rovekamp M."/>
            <person name="Sano R."/>
            <person name="Sawa S."/>
            <person name="Schmid M.W."/>
            <person name="Shirakawa M."/>
            <person name="Solano R."/>
            <person name="Spunde A."/>
            <person name="Suetsugu N."/>
            <person name="Sugano S."/>
            <person name="Sugiyama A."/>
            <person name="Sun R."/>
            <person name="Suzuki Y."/>
            <person name="Takenaka M."/>
            <person name="Takezawa D."/>
            <person name="Tomogane H."/>
            <person name="Tsuzuki M."/>
            <person name="Ueda T."/>
            <person name="Umeda M."/>
            <person name="Ward J.M."/>
            <person name="Watanabe Y."/>
            <person name="Yazaki K."/>
            <person name="Yokoyama R."/>
            <person name="Yoshitake Y."/>
            <person name="Yotsui I."/>
            <person name="Zachgo S."/>
            <person name="Schmutz J."/>
        </authorList>
    </citation>
    <scope>NUCLEOTIDE SEQUENCE [LARGE SCALE GENOMIC DNA]</scope>
    <source>
        <strain evidence="5">Tak-1</strain>
    </source>
</reference>
<feature type="region of interest" description="Disordered" evidence="1">
    <location>
        <begin position="442"/>
        <end position="468"/>
    </location>
</feature>
<organism evidence="4 5">
    <name type="scientific">Marchantia polymorpha</name>
    <name type="common">Common liverwort</name>
    <name type="synonym">Marchantia aquatica</name>
    <dbReference type="NCBI Taxonomy" id="3197"/>
    <lineage>
        <taxon>Eukaryota</taxon>
        <taxon>Viridiplantae</taxon>
        <taxon>Streptophyta</taxon>
        <taxon>Embryophyta</taxon>
        <taxon>Marchantiophyta</taxon>
        <taxon>Marchantiopsida</taxon>
        <taxon>Marchantiidae</taxon>
        <taxon>Marchantiales</taxon>
        <taxon>Marchantiaceae</taxon>
        <taxon>Marchantia</taxon>
    </lineage>
</organism>
<evidence type="ECO:0000259" key="3">
    <source>
        <dbReference type="Pfam" id="PF01927"/>
    </source>
</evidence>
<keyword evidence="5" id="KW-1185">Reference proteome</keyword>
<dbReference type="InterPro" id="IPR052408">
    <property type="entry name" value="Exonuclease_MUT-7-like"/>
</dbReference>
<dbReference type="PANTHER" id="PTHR47765">
    <property type="entry name" value="3'-5' EXONUCLEASE DOMAIN-CONTAINING PROTEIN"/>
    <property type="match status" value="1"/>
</dbReference>
<feature type="domain" description="3'-5' exonuclease" evidence="2">
    <location>
        <begin position="192"/>
        <end position="334"/>
    </location>
</feature>
<evidence type="ECO:0000256" key="1">
    <source>
        <dbReference type="SAM" id="MobiDB-lite"/>
    </source>
</evidence>
<dbReference type="InterPro" id="IPR002782">
    <property type="entry name" value="Mut7-C_RNAse_dom"/>
</dbReference>
<protein>
    <recommendedName>
        <fullName evidence="6">3'-5' exonuclease domain-containing protein</fullName>
    </recommendedName>
</protein>
<proteinExistence type="predicted"/>
<feature type="region of interest" description="Disordered" evidence="1">
    <location>
        <begin position="95"/>
        <end position="164"/>
    </location>
</feature>
<dbReference type="AlphaFoldDB" id="A0A2R6W7N9"/>
<dbReference type="SUPFAM" id="SSF53098">
    <property type="entry name" value="Ribonuclease H-like"/>
    <property type="match status" value="1"/>
</dbReference>
<dbReference type="InterPro" id="IPR002562">
    <property type="entry name" value="3'-5'_exonuclease_dom"/>
</dbReference>
<dbReference type="Proteomes" id="UP000244005">
    <property type="component" value="Unassembled WGS sequence"/>
</dbReference>
<dbReference type="OrthoDB" id="10261556at2759"/>
<evidence type="ECO:0008006" key="6">
    <source>
        <dbReference type="Google" id="ProtNLM"/>
    </source>
</evidence>
<dbReference type="GO" id="GO:0003676">
    <property type="term" value="F:nucleic acid binding"/>
    <property type="evidence" value="ECO:0007669"/>
    <property type="project" value="InterPro"/>
</dbReference>
<evidence type="ECO:0000313" key="4">
    <source>
        <dbReference type="EMBL" id="PTQ29867.1"/>
    </source>
</evidence>
<feature type="domain" description="Mut7-C RNAse" evidence="3">
    <location>
        <begin position="490"/>
        <end position="645"/>
    </location>
</feature>
<dbReference type="PANTHER" id="PTHR47765:SF2">
    <property type="entry name" value="EXONUCLEASE MUT-7 HOMOLOG"/>
    <property type="match status" value="1"/>
</dbReference>
<dbReference type="InterPro" id="IPR036397">
    <property type="entry name" value="RNaseH_sf"/>
</dbReference>
<dbReference type="GO" id="GO:0006139">
    <property type="term" value="P:nucleobase-containing compound metabolic process"/>
    <property type="evidence" value="ECO:0007669"/>
    <property type="project" value="InterPro"/>
</dbReference>
<dbReference type="EMBL" id="KZ772805">
    <property type="protein sequence ID" value="PTQ29867.1"/>
    <property type="molecule type" value="Genomic_DNA"/>
</dbReference>
<evidence type="ECO:0000313" key="5">
    <source>
        <dbReference type="Proteomes" id="UP000244005"/>
    </source>
</evidence>
<feature type="compositionally biased region" description="Basic and acidic residues" evidence="1">
    <location>
        <begin position="95"/>
        <end position="114"/>
    </location>
</feature>
<feature type="compositionally biased region" description="Low complexity" evidence="1">
    <location>
        <begin position="115"/>
        <end position="127"/>
    </location>
</feature>
<dbReference type="OMA" id="NIEFWQC"/>
<feature type="compositionally biased region" description="Basic residues" evidence="1">
    <location>
        <begin position="446"/>
        <end position="455"/>
    </location>
</feature>
<name>A0A2R6W7N9_MARPO</name>